<dbReference type="SUPFAM" id="SSF81321">
    <property type="entry name" value="Family A G protein-coupled receptor-like"/>
    <property type="match status" value="1"/>
</dbReference>
<feature type="transmembrane region" description="Helical" evidence="6">
    <location>
        <begin position="126"/>
        <end position="148"/>
    </location>
</feature>
<keyword evidence="3 6" id="KW-1133">Transmembrane helix</keyword>
<accession>A0A0C9UQH4</accession>
<dbReference type="PANTHER" id="PTHR23112">
    <property type="entry name" value="G PROTEIN-COUPLED RECEPTOR 157-RELATED"/>
    <property type="match status" value="1"/>
</dbReference>
<dbReference type="GO" id="GO:0007189">
    <property type="term" value="P:adenylate cyclase-activating G protein-coupled receptor signaling pathway"/>
    <property type="evidence" value="ECO:0007669"/>
    <property type="project" value="TreeGrafter"/>
</dbReference>
<proteinExistence type="predicted"/>
<organism evidence="8 9">
    <name type="scientific">Sphaerobolus stellatus (strain SS14)</name>
    <dbReference type="NCBI Taxonomy" id="990650"/>
    <lineage>
        <taxon>Eukaryota</taxon>
        <taxon>Fungi</taxon>
        <taxon>Dikarya</taxon>
        <taxon>Basidiomycota</taxon>
        <taxon>Agaricomycotina</taxon>
        <taxon>Agaricomycetes</taxon>
        <taxon>Phallomycetidae</taxon>
        <taxon>Geastrales</taxon>
        <taxon>Sphaerobolaceae</taxon>
        <taxon>Sphaerobolus</taxon>
    </lineage>
</organism>
<dbReference type="AlphaFoldDB" id="A0A0C9UQH4"/>
<evidence type="ECO:0000256" key="1">
    <source>
        <dbReference type="ARBA" id="ARBA00004141"/>
    </source>
</evidence>
<dbReference type="Proteomes" id="UP000054279">
    <property type="component" value="Unassembled WGS sequence"/>
</dbReference>
<dbReference type="InterPro" id="IPR000276">
    <property type="entry name" value="GPCR_Rhodpsn"/>
</dbReference>
<dbReference type="Gene3D" id="1.20.1070.10">
    <property type="entry name" value="Rhodopsin 7-helix transmembrane proteins"/>
    <property type="match status" value="1"/>
</dbReference>
<dbReference type="InterPro" id="IPR017452">
    <property type="entry name" value="GPCR_Rhodpsn_7TM"/>
</dbReference>
<comment type="subcellular location">
    <subcellularLocation>
        <location evidence="1">Membrane</location>
        <topology evidence="1">Multi-pass membrane protein</topology>
    </subcellularLocation>
</comment>
<feature type="transmembrane region" description="Helical" evidence="6">
    <location>
        <begin position="160"/>
        <end position="180"/>
    </location>
</feature>
<keyword evidence="2 6" id="KW-0812">Transmembrane</keyword>
<evidence type="ECO:0000256" key="2">
    <source>
        <dbReference type="ARBA" id="ARBA00022692"/>
    </source>
</evidence>
<evidence type="ECO:0000256" key="6">
    <source>
        <dbReference type="SAM" id="Phobius"/>
    </source>
</evidence>
<evidence type="ECO:0000256" key="3">
    <source>
        <dbReference type="ARBA" id="ARBA00022989"/>
    </source>
</evidence>
<feature type="region of interest" description="Disordered" evidence="5">
    <location>
        <begin position="340"/>
        <end position="363"/>
    </location>
</feature>
<feature type="transmembrane region" description="Helical" evidence="6">
    <location>
        <begin position="299"/>
        <end position="318"/>
    </location>
</feature>
<feature type="transmembrane region" description="Helical" evidence="6">
    <location>
        <begin position="268"/>
        <end position="287"/>
    </location>
</feature>
<evidence type="ECO:0000313" key="9">
    <source>
        <dbReference type="Proteomes" id="UP000054279"/>
    </source>
</evidence>
<keyword evidence="9" id="KW-1185">Reference proteome</keyword>
<evidence type="ECO:0000256" key="5">
    <source>
        <dbReference type="SAM" id="MobiDB-lite"/>
    </source>
</evidence>
<feature type="transmembrane region" description="Helical" evidence="6">
    <location>
        <begin position="86"/>
        <end position="105"/>
    </location>
</feature>
<sequence>MSRVLKLVSRSIGETTPGIDPSISPYGQVISLTSYERMGTIVMAVAGVLSCVLVSCLLLYIMGTAILHRKNGKKRDSGGVFASKQIAIFVTCLLFADLIQSISGITQVKWAREGKIYEGMSCQIQAATLVMGDLASTVWSCVIAAHTFSGIALNRHWSKLAVWLTVIFGWIFVIILTFIIPFGVKSAAKGPYFAIAGTWCFISSEYAVARLVIHYIPLFVAALVIVILYGLIFLFLRGTVGITRIQTPVAPMGDVLNRQRVAIAKRMLWYPIGYLVCIFPISVTRLVGLKEQAVPEQVWIFAMFFLFSLGSVDTVIYATTRNVLKPINLPFHMVTLSPEGSGSGSRTITSGEKRQNEPAWPGAYKPRGVATEESLELHDIQEGFEGDEYEKGAVSSNIGGIQVTLERVREVI</sequence>
<dbReference type="HOGENOM" id="CLU_767623_0_0_1"/>
<dbReference type="EMBL" id="KN837330">
    <property type="protein sequence ID" value="KIJ27590.1"/>
    <property type="molecule type" value="Genomic_DNA"/>
</dbReference>
<feature type="domain" description="G-protein coupled receptors family 1 profile" evidence="7">
    <location>
        <begin position="54"/>
        <end position="317"/>
    </location>
</feature>
<keyword evidence="4 6" id="KW-0472">Membrane</keyword>
<evidence type="ECO:0000313" key="8">
    <source>
        <dbReference type="EMBL" id="KIJ27590.1"/>
    </source>
</evidence>
<dbReference type="PROSITE" id="PS50262">
    <property type="entry name" value="G_PROTEIN_RECEP_F1_2"/>
    <property type="match status" value="1"/>
</dbReference>
<evidence type="ECO:0000256" key="4">
    <source>
        <dbReference type="ARBA" id="ARBA00023136"/>
    </source>
</evidence>
<name>A0A0C9UQH4_SPHS4</name>
<dbReference type="PANTHER" id="PTHR23112:SF0">
    <property type="entry name" value="TRANSMEMBRANE PROTEIN 116"/>
    <property type="match status" value="1"/>
</dbReference>
<reference evidence="8 9" key="1">
    <citation type="submission" date="2014-06" db="EMBL/GenBank/DDBJ databases">
        <title>Evolutionary Origins and Diversification of the Mycorrhizal Mutualists.</title>
        <authorList>
            <consortium name="DOE Joint Genome Institute"/>
            <consortium name="Mycorrhizal Genomics Consortium"/>
            <person name="Kohler A."/>
            <person name="Kuo A."/>
            <person name="Nagy L.G."/>
            <person name="Floudas D."/>
            <person name="Copeland A."/>
            <person name="Barry K.W."/>
            <person name="Cichocki N."/>
            <person name="Veneault-Fourrey C."/>
            <person name="LaButti K."/>
            <person name="Lindquist E.A."/>
            <person name="Lipzen A."/>
            <person name="Lundell T."/>
            <person name="Morin E."/>
            <person name="Murat C."/>
            <person name="Riley R."/>
            <person name="Ohm R."/>
            <person name="Sun H."/>
            <person name="Tunlid A."/>
            <person name="Henrissat B."/>
            <person name="Grigoriev I.V."/>
            <person name="Hibbett D.S."/>
            <person name="Martin F."/>
        </authorList>
    </citation>
    <scope>NUCLEOTIDE SEQUENCE [LARGE SCALE GENOMIC DNA]</scope>
    <source>
        <strain evidence="8 9">SS14</strain>
    </source>
</reference>
<evidence type="ECO:0000259" key="7">
    <source>
        <dbReference type="PROSITE" id="PS50262"/>
    </source>
</evidence>
<gene>
    <name evidence="8" type="ORF">M422DRAFT_271195</name>
</gene>
<dbReference type="Pfam" id="PF00001">
    <property type="entry name" value="7tm_1"/>
    <property type="match status" value="1"/>
</dbReference>
<dbReference type="GO" id="GO:0004930">
    <property type="term" value="F:G protein-coupled receptor activity"/>
    <property type="evidence" value="ECO:0007669"/>
    <property type="project" value="InterPro"/>
</dbReference>
<protein>
    <recommendedName>
        <fullName evidence="7">G-protein coupled receptors family 1 profile domain-containing protein</fullName>
    </recommendedName>
</protein>
<feature type="transmembrane region" description="Helical" evidence="6">
    <location>
        <begin position="41"/>
        <end position="66"/>
    </location>
</feature>
<dbReference type="GO" id="GO:0005886">
    <property type="term" value="C:plasma membrane"/>
    <property type="evidence" value="ECO:0007669"/>
    <property type="project" value="TreeGrafter"/>
</dbReference>
<feature type="transmembrane region" description="Helical" evidence="6">
    <location>
        <begin position="215"/>
        <end position="236"/>
    </location>
</feature>
<dbReference type="OrthoDB" id="100006at2759"/>
<feature type="transmembrane region" description="Helical" evidence="6">
    <location>
        <begin position="192"/>
        <end position="209"/>
    </location>
</feature>